<dbReference type="PROSITE" id="PS51841">
    <property type="entry name" value="LTD"/>
    <property type="match status" value="1"/>
</dbReference>
<dbReference type="InterPro" id="IPR003961">
    <property type="entry name" value="FN3_dom"/>
</dbReference>
<dbReference type="InterPro" id="IPR044925">
    <property type="entry name" value="His-Me_finger_sf"/>
</dbReference>
<dbReference type="GO" id="GO:0016787">
    <property type="term" value="F:hydrolase activity"/>
    <property type="evidence" value="ECO:0007669"/>
    <property type="project" value="UniProtKB-KW"/>
</dbReference>
<evidence type="ECO:0000256" key="2">
    <source>
        <dbReference type="ARBA" id="ARBA00022722"/>
    </source>
</evidence>
<keyword evidence="4" id="KW-0378">Hydrolase</keyword>
<dbReference type="AlphaFoldDB" id="A0A4Q7P2D1"/>
<dbReference type="InterPro" id="IPR001322">
    <property type="entry name" value="Lamin_tail_dom"/>
</dbReference>
<dbReference type="SUPFAM" id="SSF54060">
    <property type="entry name" value="His-Me finger endonucleases"/>
    <property type="match status" value="1"/>
</dbReference>
<protein>
    <submittedName>
        <fullName evidence="9">Putative secreted protein (Por secretion system target)</fullName>
    </submittedName>
</protein>
<sequence>MKRLVIVPLLLFFIMAYAQVPPYYNDVNLSLTGQALFNELGDKVSTSHTTFLTYTPGVWEALKQSDINPANQSKVLLLYGFSDNDGNSTTDRSRAIDNNGGGVTQWNREHTYPKSLGQPNLGTEGAGADAHHLRPCDVQRNSDRSNRKFAAGNGNSGITPQGHWYPGDEWKGDVARMMMYMYIRYGSQCLPSNVGVGNSLSTDANMIDLFLQWNVEDPVSDFELQRNPVLESLQGNRNPFIDNPAFATQIWGGPQAEDRFGTSDPDTEAPSIPVGLVATDITTNTVTLSWSPAQDNVGVTQYSVFQNSTLVTTVGSNSATISGLSAATNYTFAVNARDTAGNTSPLSTALAVTTNSASGSGTISELIISEYVEGSSYNKALEIANFTGQSVDLSQYVIRKQTNGSGSWGGDLYLSGMLAHGAAYVIANSNASSALQSRANLLDNSGSLNFNGNDPIGLFKGNTLIDIVGNYNGGTAIFGKDQTLRRKSNIQEPSSSYQSGQWEVFPQNTLVGLGDHQFDGVGSDTVPPTAPANVVASQVTQNSCVLSWDPSNDNVGVFAYEIYANNTYLGATTNRSFTISDLNPATTYNFILLAYDAANNVSSASGVSVTTLATSLTYCASQGNNTNYEYIDYVSISGIDNVTGPSTGYANYTSQVANLNYGTNTIVISAGFTSSAYTEFWSVWIDFNQNGTFEAAERVVNGSSSSAEQLYANFTVPTTAVAGNTRMRVSMKWNSEPSPCETFGYGEVEDYTVSIGNGRSNSVPSNALKLPLENEKPIFDLVLHPNPVTSTLSIVCKDRRAMDFKLTDSSGKVVKSFTSRDQSEIHLNLSNLASGLYILSAFDGNRKIFKKLIIE</sequence>
<evidence type="ECO:0000256" key="1">
    <source>
        <dbReference type="ARBA" id="ARBA00006429"/>
    </source>
</evidence>
<dbReference type="Pfam" id="PF04231">
    <property type="entry name" value="Endonuclease_1"/>
    <property type="match status" value="1"/>
</dbReference>
<dbReference type="InterPro" id="IPR007346">
    <property type="entry name" value="Endonuclease-I"/>
</dbReference>
<dbReference type="RefSeq" id="WP_130286666.1">
    <property type="nucleotide sequence ID" value="NZ_SGXE01000002.1"/>
</dbReference>
<evidence type="ECO:0000256" key="3">
    <source>
        <dbReference type="ARBA" id="ARBA00022729"/>
    </source>
</evidence>
<dbReference type="Pfam" id="PF18962">
    <property type="entry name" value="Por_Secre_tail"/>
    <property type="match status" value="1"/>
</dbReference>
<dbReference type="NCBIfam" id="TIGR04183">
    <property type="entry name" value="Por_Secre_tail"/>
    <property type="match status" value="1"/>
</dbReference>
<dbReference type="PROSITE" id="PS50853">
    <property type="entry name" value="FN3"/>
    <property type="match status" value="2"/>
</dbReference>
<proteinExistence type="inferred from homology"/>
<dbReference type="OrthoDB" id="5500612at2"/>
<evidence type="ECO:0000313" key="10">
    <source>
        <dbReference type="Proteomes" id="UP000292262"/>
    </source>
</evidence>
<dbReference type="PANTHER" id="PTHR33607:SF2">
    <property type="entry name" value="ENDONUCLEASE-1"/>
    <property type="match status" value="1"/>
</dbReference>
<dbReference type="CDD" id="cd00063">
    <property type="entry name" value="FN3"/>
    <property type="match status" value="2"/>
</dbReference>
<feature type="signal peptide" evidence="6">
    <location>
        <begin position="1"/>
        <end position="18"/>
    </location>
</feature>
<dbReference type="GO" id="GO:0004518">
    <property type="term" value="F:nuclease activity"/>
    <property type="evidence" value="ECO:0007669"/>
    <property type="project" value="UniProtKB-KW"/>
</dbReference>
<dbReference type="InterPro" id="IPR036116">
    <property type="entry name" value="FN3_sf"/>
</dbReference>
<keyword evidence="10" id="KW-1185">Reference proteome</keyword>
<dbReference type="InterPro" id="IPR013783">
    <property type="entry name" value="Ig-like_fold"/>
</dbReference>
<dbReference type="Proteomes" id="UP000292262">
    <property type="component" value="Unassembled WGS sequence"/>
</dbReference>
<reference evidence="9 10" key="1">
    <citation type="submission" date="2019-02" db="EMBL/GenBank/DDBJ databases">
        <title>Genomic Encyclopedia of Type Strains, Phase IV (KMG-IV): sequencing the most valuable type-strain genomes for metagenomic binning, comparative biology and taxonomic classification.</title>
        <authorList>
            <person name="Goeker M."/>
        </authorList>
    </citation>
    <scope>NUCLEOTIDE SEQUENCE [LARGE SCALE GENOMIC DNA]</scope>
    <source>
        <strain evidence="9 10">DSM 17196</strain>
    </source>
</reference>
<dbReference type="Pfam" id="PF20009">
    <property type="entry name" value="GEVED"/>
    <property type="match status" value="1"/>
</dbReference>
<dbReference type="InterPro" id="IPR045474">
    <property type="entry name" value="GEVED"/>
</dbReference>
<evidence type="ECO:0000256" key="6">
    <source>
        <dbReference type="SAM" id="SignalP"/>
    </source>
</evidence>
<keyword evidence="2" id="KW-0540">Nuclease</keyword>
<organism evidence="9 10">
    <name type="scientific">Aquimarina brevivitae</name>
    <dbReference type="NCBI Taxonomy" id="323412"/>
    <lineage>
        <taxon>Bacteria</taxon>
        <taxon>Pseudomonadati</taxon>
        <taxon>Bacteroidota</taxon>
        <taxon>Flavobacteriia</taxon>
        <taxon>Flavobacteriales</taxon>
        <taxon>Flavobacteriaceae</taxon>
        <taxon>Aquimarina</taxon>
    </lineage>
</organism>
<keyword evidence="3 6" id="KW-0732">Signal</keyword>
<gene>
    <name evidence="9" type="ORF">EV197_2120</name>
</gene>
<comment type="similarity">
    <text evidence="1">Belongs to the EndA/NucM nuclease family.</text>
</comment>
<comment type="caution">
    <text evidence="9">The sequence shown here is derived from an EMBL/GenBank/DDBJ whole genome shotgun (WGS) entry which is preliminary data.</text>
</comment>
<dbReference type="SMART" id="SM00060">
    <property type="entry name" value="FN3"/>
    <property type="match status" value="2"/>
</dbReference>
<feature type="region of interest" description="Disordered" evidence="5">
    <location>
        <begin position="88"/>
        <end position="131"/>
    </location>
</feature>
<dbReference type="Pfam" id="PF00932">
    <property type="entry name" value="LTD"/>
    <property type="match status" value="1"/>
</dbReference>
<accession>A0A4Q7P2D1</accession>
<evidence type="ECO:0000259" key="7">
    <source>
        <dbReference type="PROSITE" id="PS50853"/>
    </source>
</evidence>
<dbReference type="InterPro" id="IPR026444">
    <property type="entry name" value="Secre_tail"/>
</dbReference>
<evidence type="ECO:0000313" key="9">
    <source>
        <dbReference type="EMBL" id="RZS93540.1"/>
    </source>
</evidence>
<feature type="domain" description="Fibronectin type-III" evidence="7">
    <location>
        <begin position="272"/>
        <end position="357"/>
    </location>
</feature>
<evidence type="ECO:0000259" key="8">
    <source>
        <dbReference type="PROSITE" id="PS51841"/>
    </source>
</evidence>
<feature type="domain" description="Fibronectin type-III" evidence="7">
    <location>
        <begin position="530"/>
        <end position="617"/>
    </location>
</feature>
<feature type="domain" description="LTD" evidence="8">
    <location>
        <begin position="351"/>
        <end position="543"/>
    </location>
</feature>
<feature type="chain" id="PRO_5020813232" evidence="6">
    <location>
        <begin position="19"/>
        <end position="855"/>
    </location>
</feature>
<dbReference type="Pfam" id="PF00041">
    <property type="entry name" value="fn3"/>
    <property type="match status" value="2"/>
</dbReference>
<name>A0A4Q7P2D1_9FLAO</name>
<dbReference type="SUPFAM" id="SSF49265">
    <property type="entry name" value="Fibronectin type III"/>
    <property type="match status" value="2"/>
</dbReference>
<dbReference type="PANTHER" id="PTHR33607">
    <property type="entry name" value="ENDONUCLEASE-1"/>
    <property type="match status" value="1"/>
</dbReference>
<evidence type="ECO:0000256" key="4">
    <source>
        <dbReference type="ARBA" id="ARBA00022801"/>
    </source>
</evidence>
<dbReference type="Gene3D" id="2.60.40.10">
    <property type="entry name" value="Immunoglobulins"/>
    <property type="match status" value="2"/>
</dbReference>
<evidence type="ECO:0000256" key="5">
    <source>
        <dbReference type="SAM" id="MobiDB-lite"/>
    </source>
</evidence>
<dbReference type="EMBL" id="SGXE01000002">
    <property type="protein sequence ID" value="RZS93540.1"/>
    <property type="molecule type" value="Genomic_DNA"/>
</dbReference>